<dbReference type="SMART" id="SM00507">
    <property type="entry name" value="HNHc"/>
    <property type="match status" value="1"/>
</dbReference>
<feature type="region of interest" description="Disordered" evidence="1">
    <location>
        <begin position="359"/>
        <end position="390"/>
    </location>
</feature>
<dbReference type="InterPro" id="IPR058813">
    <property type="entry name" value="DNA-SBD_ScoMcrA"/>
</dbReference>
<dbReference type="InterPro" id="IPR003615">
    <property type="entry name" value="HNH_nuc"/>
</dbReference>
<evidence type="ECO:0000313" key="3">
    <source>
        <dbReference type="EMBL" id="MCK8677437.1"/>
    </source>
</evidence>
<keyword evidence="3" id="KW-0540">Nuclease</keyword>
<accession>A0ABT0I7Y0</accession>
<dbReference type="GO" id="GO:0004519">
    <property type="term" value="F:endonuclease activity"/>
    <property type="evidence" value="ECO:0007669"/>
    <property type="project" value="UniProtKB-KW"/>
</dbReference>
<evidence type="ECO:0000259" key="2">
    <source>
        <dbReference type="SMART" id="SM00507"/>
    </source>
</evidence>
<feature type="domain" description="HNH nuclease" evidence="2">
    <location>
        <begin position="392"/>
        <end position="449"/>
    </location>
</feature>
<evidence type="ECO:0000313" key="4">
    <source>
        <dbReference type="Proteomes" id="UP001522868"/>
    </source>
</evidence>
<dbReference type="RefSeq" id="WP_248632661.1">
    <property type="nucleotide sequence ID" value="NZ_JALPTH010000006.1"/>
</dbReference>
<proteinExistence type="predicted"/>
<dbReference type="EMBL" id="JALPTH010000006">
    <property type="protein sequence ID" value="MCK8677437.1"/>
    <property type="molecule type" value="Genomic_DNA"/>
</dbReference>
<keyword evidence="3" id="KW-0255">Endonuclease</keyword>
<comment type="caution">
    <text evidence="3">The sequence shown here is derived from an EMBL/GenBank/DDBJ whole genome shotgun (WGS) entry which is preliminary data.</text>
</comment>
<name>A0ABT0I7Y0_9ACTN</name>
<protein>
    <submittedName>
        <fullName evidence="3">HNH endonuclease</fullName>
    </submittedName>
</protein>
<keyword evidence="4" id="KW-1185">Reference proteome</keyword>
<evidence type="ECO:0000256" key="1">
    <source>
        <dbReference type="SAM" id="MobiDB-lite"/>
    </source>
</evidence>
<sequence>MTQAESTVRPDVVTTGEWLLQPIGRAINGGPTHYAHSIERGVDLADPEYAQLLGPEAEDLGTLYQGRPARFWGSTWSTTGGRAKNKAIDSIRPGDEVLFISEKKVIARARVVLAFRNRALAEKIWGLDKLGRAWEHMYAVDDVVETDLLVSELTGELEWRKSWVQGLSRQVGDKATRIDALLGRELAVVPGQRSTGPDRRATGSGLDQQALLQAITALRTDTAPDGPARQKPLALLWAVGRLTAGRERMTPWDEFENEVGPLLDEFGGAGEARTPECPFWHLRNSRLWEVQGVDVDGAAPSPGALSAAGARAGLSSDAARLLKRARTRARAVSRLMSEHFDSTEVDKTALLERTGLGGYLSASGEGRDDSSGPGPVGRRPSTVSRPDRDRDLPAQVKELYGHRCQVCDEVLETRDGLISEAAHIQGLGRPHDGTDTLDNMLCLCPNHHRQFDRFGLYIDEDWSVHLTGTGERRWERLRINPEHVISPEFVAYHRELCLRPW</sequence>
<organism evidence="3 4">
    <name type="scientific">Streptomyces lichenis</name>
    <dbReference type="NCBI Taxonomy" id="2306967"/>
    <lineage>
        <taxon>Bacteria</taxon>
        <taxon>Bacillati</taxon>
        <taxon>Actinomycetota</taxon>
        <taxon>Actinomycetes</taxon>
        <taxon>Kitasatosporales</taxon>
        <taxon>Streptomycetaceae</taxon>
        <taxon>Streptomyces</taxon>
    </lineage>
</organism>
<dbReference type="Pfam" id="PF13391">
    <property type="entry name" value="HNH_2"/>
    <property type="match status" value="1"/>
</dbReference>
<keyword evidence="3" id="KW-0378">Hydrolase</keyword>
<dbReference type="CDD" id="cd00085">
    <property type="entry name" value="HNHc"/>
    <property type="match status" value="1"/>
</dbReference>
<dbReference type="Proteomes" id="UP001522868">
    <property type="component" value="Unassembled WGS sequence"/>
</dbReference>
<gene>
    <name evidence="3" type="ORF">M1O15_08550</name>
</gene>
<dbReference type="Pfam" id="PF26340">
    <property type="entry name" value="DNA-SBD_ScoMcrA"/>
    <property type="match status" value="1"/>
</dbReference>
<reference evidence="3 4" key="1">
    <citation type="submission" date="2022-04" db="EMBL/GenBank/DDBJ databases">
        <title>Streptomyces sp. nov. LCR6-01 isolated from Lichen of Dirinaria sp.</title>
        <authorList>
            <person name="Kanchanasin P."/>
            <person name="Tanasupawat S."/>
            <person name="Phongsopitanun W."/>
        </authorList>
    </citation>
    <scope>NUCLEOTIDE SEQUENCE [LARGE SCALE GENOMIC DNA]</scope>
    <source>
        <strain evidence="3 4">LCR6-01</strain>
    </source>
</reference>